<dbReference type="PANTHER" id="PTHR13325:SF3">
    <property type="entry name" value="MEMBRANE-BOUND TRANSCRIPTION FACTOR SITE-2 PROTEASE"/>
    <property type="match status" value="1"/>
</dbReference>
<feature type="transmembrane region" description="Helical" evidence="6">
    <location>
        <begin position="6"/>
        <end position="26"/>
    </location>
</feature>
<feature type="transmembrane region" description="Helical" evidence="6">
    <location>
        <begin position="67"/>
        <end position="89"/>
    </location>
</feature>
<feature type="domain" description="Peptidase M50" evidence="7">
    <location>
        <begin position="165"/>
        <end position="491"/>
    </location>
</feature>
<keyword evidence="8" id="KW-0378">Hydrolase</keyword>
<accession>M2W4E0</accession>
<dbReference type="GO" id="GO:0031293">
    <property type="term" value="P:membrane protein intracellular domain proteolysis"/>
    <property type="evidence" value="ECO:0007669"/>
    <property type="project" value="TreeGrafter"/>
</dbReference>
<evidence type="ECO:0000256" key="2">
    <source>
        <dbReference type="ARBA" id="ARBA00022692"/>
    </source>
</evidence>
<keyword evidence="3 6" id="KW-1133">Transmembrane helix</keyword>
<dbReference type="InterPro" id="IPR008915">
    <property type="entry name" value="Peptidase_M50"/>
</dbReference>
<feature type="transmembrane region" description="Helical" evidence="6">
    <location>
        <begin position="458"/>
        <end position="479"/>
    </location>
</feature>
<dbReference type="InterPro" id="IPR001193">
    <property type="entry name" value="MBTPS2"/>
</dbReference>
<feature type="transmembrane region" description="Helical" evidence="6">
    <location>
        <begin position="509"/>
        <end position="528"/>
    </location>
</feature>
<dbReference type="Pfam" id="PF02163">
    <property type="entry name" value="Peptidase_M50"/>
    <property type="match status" value="1"/>
</dbReference>
<dbReference type="STRING" id="130081.M2W4E0"/>
<evidence type="ECO:0000256" key="6">
    <source>
        <dbReference type="SAM" id="Phobius"/>
    </source>
</evidence>
<proteinExistence type="predicted"/>
<dbReference type="GO" id="GO:0016020">
    <property type="term" value="C:membrane"/>
    <property type="evidence" value="ECO:0007669"/>
    <property type="project" value="InterPro"/>
</dbReference>
<feature type="transmembrane region" description="Helical" evidence="6">
    <location>
        <begin position="154"/>
        <end position="174"/>
    </location>
</feature>
<evidence type="ECO:0000313" key="8">
    <source>
        <dbReference type="EMBL" id="EME30621.1"/>
    </source>
</evidence>
<evidence type="ECO:0000313" key="9">
    <source>
        <dbReference type="Proteomes" id="UP000030680"/>
    </source>
</evidence>
<feature type="transmembrane region" description="Helical" evidence="6">
    <location>
        <begin position="227"/>
        <end position="252"/>
    </location>
</feature>
<dbReference type="GO" id="GO:1905897">
    <property type="term" value="P:regulation of response to endoplasmic reticulum stress"/>
    <property type="evidence" value="ECO:0007669"/>
    <property type="project" value="TreeGrafter"/>
</dbReference>
<sequence length="532" mass="61561">MVALWVIGSVVWLAVYLVFQTLDSFVQGRWSLWLRTHSIQVTKGCVIWSLKLAVPTLKTWCKIHRRVLRLFFQLGSIVGVMACCILMLGLVITGITMYLIFVSCVVTQSIFWRLDPWQLANKFPLISSFKKLLMEVTNALLFHLMKWLKLDPELPLTVSWLLCWVGLLVILPFHELGHAITAYVEGIGVEKVGLFLAFYIPGMFVTIEESLLDLNTKSRLRIVCAGFWFNLLLCLLSLVVVFLLPLLVAPFFRQQMTVSGFISTGQESSRLLNCFSIGDGLVSVNNREIRKLDDIKEVIRELTSETFVGICLNKNNITSSKWFRPFHMCCPGLSSDSWQVEESVWKCFVQSSFFNTGYPNAVCISEEWLETQEVALGFCEDKLVDDQYFVPYTGTGGRLVSLKRWIPSEQNYHQTVLVTSPDALLHSVKWTEYVPRISPWWLYKFLIVWNPIGKFEQFFRILFILSAFIGISNMAPVWRMDGEDVFSWLLTYFPLPMTHLEYLQKRKRWLGYFSFLFILSFVLFFILMDLNN</sequence>
<dbReference type="GO" id="GO:0005737">
    <property type="term" value="C:cytoplasm"/>
    <property type="evidence" value="ECO:0007669"/>
    <property type="project" value="TreeGrafter"/>
</dbReference>
<dbReference type="eggNOG" id="KOG2921">
    <property type="taxonomic scope" value="Eukaryota"/>
</dbReference>
<evidence type="ECO:0000256" key="1">
    <source>
        <dbReference type="ARBA" id="ARBA00004127"/>
    </source>
</evidence>
<feature type="transmembrane region" description="Helical" evidence="6">
    <location>
        <begin position="485"/>
        <end position="502"/>
    </location>
</feature>
<evidence type="ECO:0000256" key="5">
    <source>
        <dbReference type="ARBA" id="ARBA00032658"/>
    </source>
</evidence>
<feature type="transmembrane region" description="Helical" evidence="6">
    <location>
        <begin position="186"/>
        <end position="207"/>
    </location>
</feature>
<keyword evidence="4 6" id="KW-0472">Membrane</keyword>
<dbReference type="EMBL" id="KB454498">
    <property type="protein sequence ID" value="EME30621.1"/>
    <property type="molecule type" value="Genomic_DNA"/>
</dbReference>
<dbReference type="PANTHER" id="PTHR13325">
    <property type="entry name" value="PROTEASE M50 MEMBRANE-BOUND TRANSCRIPTION FACTOR SITE 2 PROTEASE"/>
    <property type="match status" value="1"/>
</dbReference>
<dbReference type="AlphaFoldDB" id="M2W4E0"/>
<dbReference type="KEGG" id="gsl:Gasu_20810"/>
<dbReference type="Proteomes" id="UP000030680">
    <property type="component" value="Unassembled WGS sequence"/>
</dbReference>
<dbReference type="GeneID" id="17089339"/>
<keyword evidence="2 6" id="KW-0812">Transmembrane</keyword>
<dbReference type="RefSeq" id="XP_005707141.1">
    <property type="nucleotide sequence ID" value="XM_005707084.1"/>
</dbReference>
<dbReference type="GO" id="GO:0012505">
    <property type="term" value="C:endomembrane system"/>
    <property type="evidence" value="ECO:0007669"/>
    <property type="project" value="UniProtKB-SubCell"/>
</dbReference>
<name>M2W4E0_GALSU</name>
<reference evidence="9" key="1">
    <citation type="journal article" date="2013" name="Science">
        <title>Gene transfer from bacteria and archaea facilitated evolution of an extremophilic eukaryote.</title>
        <authorList>
            <person name="Schonknecht G."/>
            <person name="Chen W.H."/>
            <person name="Ternes C.M."/>
            <person name="Barbier G.G."/>
            <person name="Shrestha R.P."/>
            <person name="Stanke M."/>
            <person name="Brautigam A."/>
            <person name="Baker B.J."/>
            <person name="Banfield J.F."/>
            <person name="Garavito R.M."/>
            <person name="Carr K."/>
            <person name="Wilkerson C."/>
            <person name="Rensing S.A."/>
            <person name="Gagneul D."/>
            <person name="Dickenson N.E."/>
            <person name="Oesterhelt C."/>
            <person name="Lercher M.J."/>
            <person name="Weber A.P."/>
        </authorList>
    </citation>
    <scope>NUCLEOTIDE SEQUENCE [LARGE SCALE GENOMIC DNA]</scope>
    <source>
        <strain evidence="9">074W</strain>
    </source>
</reference>
<dbReference type="Gramene" id="EME30621">
    <property type="protein sequence ID" value="EME30621"/>
    <property type="gene ID" value="Gasu_20810"/>
</dbReference>
<dbReference type="OrthoDB" id="7694678at2759"/>
<organism evidence="8 9">
    <name type="scientific">Galdieria sulphuraria</name>
    <name type="common">Red alga</name>
    <dbReference type="NCBI Taxonomy" id="130081"/>
    <lineage>
        <taxon>Eukaryota</taxon>
        <taxon>Rhodophyta</taxon>
        <taxon>Bangiophyceae</taxon>
        <taxon>Galdieriales</taxon>
        <taxon>Galdieriaceae</taxon>
        <taxon>Galdieria</taxon>
    </lineage>
</organism>
<comment type="subcellular location">
    <subcellularLocation>
        <location evidence="1">Endomembrane system</location>
        <topology evidence="1">Multi-pass membrane protein</topology>
    </subcellularLocation>
</comment>
<gene>
    <name evidence="8" type="ORF">Gasu_20810</name>
</gene>
<evidence type="ECO:0000256" key="3">
    <source>
        <dbReference type="ARBA" id="ARBA00022989"/>
    </source>
</evidence>
<protein>
    <recommendedName>
        <fullName evidence="5">Endopeptidase S2P</fullName>
    </recommendedName>
</protein>
<evidence type="ECO:0000259" key="7">
    <source>
        <dbReference type="Pfam" id="PF02163"/>
    </source>
</evidence>
<dbReference type="GO" id="GO:0004222">
    <property type="term" value="F:metalloendopeptidase activity"/>
    <property type="evidence" value="ECO:0007669"/>
    <property type="project" value="InterPro"/>
</dbReference>
<keyword evidence="9" id="KW-1185">Reference proteome</keyword>
<evidence type="ECO:0000256" key="4">
    <source>
        <dbReference type="ARBA" id="ARBA00023136"/>
    </source>
</evidence>